<evidence type="ECO:0000313" key="5">
    <source>
        <dbReference type="Proteomes" id="UP001620461"/>
    </source>
</evidence>
<dbReference type="InterPro" id="IPR001375">
    <property type="entry name" value="Peptidase_S9_cat"/>
</dbReference>
<evidence type="ECO:0000313" key="4">
    <source>
        <dbReference type="EMBL" id="MFK2899765.1"/>
    </source>
</evidence>
<keyword evidence="2" id="KW-0732">Signal</keyword>
<dbReference type="SUPFAM" id="SSF53474">
    <property type="entry name" value="alpha/beta-Hydrolases"/>
    <property type="match status" value="1"/>
</dbReference>
<keyword evidence="5" id="KW-1185">Reference proteome</keyword>
<feature type="domain" description="Peptidase S9 prolyl oligopeptidase catalytic" evidence="3">
    <location>
        <begin position="426"/>
        <end position="636"/>
    </location>
</feature>
<protein>
    <submittedName>
        <fullName evidence="4">S9 family peptidase</fullName>
    </submittedName>
</protein>
<evidence type="ECO:0000256" key="2">
    <source>
        <dbReference type="SAM" id="SignalP"/>
    </source>
</evidence>
<evidence type="ECO:0000259" key="3">
    <source>
        <dbReference type="Pfam" id="PF00326"/>
    </source>
</evidence>
<feature type="signal peptide" evidence="2">
    <location>
        <begin position="1"/>
        <end position="21"/>
    </location>
</feature>
<dbReference type="PANTHER" id="PTHR42776:SF27">
    <property type="entry name" value="DIPEPTIDYL PEPTIDASE FAMILY MEMBER 6"/>
    <property type="match status" value="1"/>
</dbReference>
<proteinExistence type="predicted"/>
<dbReference type="Proteomes" id="UP001620461">
    <property type="component" value="Unassembled WGS sequence"/>
</dbReference>
<accession>A0ABW8JIZ1</accession>
<dbReference type="Gene3D" id="3.40.50.1820">
    <property type="entry name" value="alpha/beta hydrolase"/>
    <property type="match status" value="1"/>
</dbReference>
<dbReference type="RefSeq" id="WP_404545888.1">
    <property type="nucleotide sequence ID" value="NZ_JADIKJ010000004.1"/>
</dbReference>
<dbReference type="InterPro" id="IPR029058">
    <property type="entry name" value="AB_hydrolase_fold"/>
</dbReference>
<organism evidence="4 5">
    <name type="scientific">Dyella jejuensis</name>
    <dbReference type="NCBI Taxonomy" id="1432009"/>
    <lineage>
        <taxon>Bacteria</taxon>
        <taxon>Pseudomonadati</taxon>
        <taxon>Pseudomonadota</taxon>
        <taxon>Gammaproteobacteria</taxon>
        <taxon>Lysobacterales</taxon>
        <taxon>Rhodanobacteraceae</taxon>
        <taxon>Dyella</taxon>
    </lineage>
</organism>
<comment type="caution">
    <text evidence="4">The sequence shown here is derived from an EMBL/GenBank/DDBJ whole genome shotgun (WGS) entry which is preliminary data.</text>
</comment>
<evidence type="ECO:0000256" key="1">
    <source>
        <dbReference type="ARBA" id="ARBA00022801"/>
    </source>
</evidence>
<feature type="chain" id="PRO_5046088603" evidence="2">
    <location>
        <begin position="22"/>
        <end position="652"/>
    </location>
</feature>
<dbReference type="Pfam" id="PF00326">
    <property type="entry name" value="Peptidase_S9"/>
    <property type="match status" value="1"/>
</dbReference>
<keyword evidence="1" id="KW-0378">Hydrolase</keyword>
<sequence length="652" mass="72004">MMLGALWLAAALTAAPQTAVALDDNSKMLVSRPQHEGAIISPNGKLLAVVEHAHDTSFIVIVNVADLSVVKTISTGERTAINSLVWVGSNQVVARMTHFTDRYNQFVQLPDGKGDNPTLHLGYIDKSSEVNFHGMLIGTIPNDDHHVLIDYCLRVINRKCKTQARLVDTNNISPDGGDVVAEGPIYGAKYMADHAGVIRVAWALDDNDQMSVYVTNNGKDWKPLNDSTVSGVKMYPNSISRDNRSLFLIVEHKEGPNSFDRYDFATGMRTQLLRDAVTNPLGKLLSLDGYETLGAFFGTGRPEARFIDPNSQDAIWRAWVFKAFPDATTNVTSVSTDGNLMVIHTLSDRDPGTYYLLDRRNHKARLLFRSYAALDPKHQLPSEPFTMRARDGLVLTGFVTRPTGHAGPAPMIVLVHGGPNIESDSWYFDNEVQLLAQHGYAVLRVNYRGSYGFGRSFYQLGYRQWGAAMQDDVTDATHWAINQGIADAKRICIYGSNYGGYAAFMGAVREPTLYRCVAANSAVYDLSKISRWYVRRETPMQATLVEELLGNDSKQLADRSPLTHASDIKVPVLIAHTRMNGTAPIYIAELMRDALAKSGNAPVYLDYTDEFGGLEKDDQRIDFYGHLLGFFDANLGVSQSSVVPRGQQAASP</sequence>
<name>A0ABW8JIZ1_9GAMM</name>
<dbReference type="SUPFAM" id="SSF82171">
    <property type="entry name" value="DPP6 N-terminal domain-like"/>
    <property type="match status" value="1"/>
</dbReference>
<reference evidence="4 5" key="1">
    <citation type="submission" date="2020-10" db="EMBL/GenBank/DDBJ databases">
        <title>Phylogeny of dyella-like bacteria.</title>
        <authorList>
            <person name="Fu J."/>
        </authorList>
    </citation>
    <scope>NUCLEOTIDE SEQUENCE [LARGE SCALE GENOMIC DNA]</scope>
    <source>
        <strain evidence="4 5">JP1</strain>
    </source>
</reference>
<gene>
    <name evidence="4" type="ORF">ISP15_05400</name>
</gene>
<dbReference type="PANTHER" id="PTHR42776">
    <property type="entry name" value="SERINE PEPTIDASE S9 FAMILY MEMBER"/>
    <property type="match status" value="1"/>
</dbReference>
<dbReference type="EMBL" id="JADIKJ010000004">
    <property type="protein sequence ID" value="MFK2899765.1"/>
    <property type="molecule type" value="Genomic_DNA"/>
</dbReference>